<dbReference type="CDD" id="cd00130">
    <property type="entry name" value="PAS"/>
    <property type="match status" value="1"/>
</dbReference>
<name>A0ABW4SMY3_9BACL</name>
<dbReference type="InterPro" id="IPR000160">
    <property type="entry name" value="GGDEF_dom"/>
</dbReference>
<dbReference type="InterPro" id="IPR013655">
    <property type="entry name" value="PAS_fold_3"/>
</dbReference>
<dbReference type="InterPro" id="IPR029787">
    <property type="entry name" value="Nucleotide_cyclase"/>
</dbReference>
<dbReference type="InterPro" id="IPR043128">
    <property type="entry name" value="Rev_trsase/Diguanyl_cyclase"/>
</dbReference>
<keyword evidence="5" id="KW-1185">Reference proteome</keyword>
<sequence>MREDSKELQKTIQHDGTLSTEKMLADITYAIDQTSIVAITNRAGMILYVNDLFVEISKYPVEELVGSTHRVINSGVHSSGFFKDMWSTIGRGEIWRGDVCNKKKDGTYYWVDTKIVPFLNDQGKPYQYVSIRNDITELKESERMIHNLAYNDQLTNLPNRLSLRKKLVEELEHAEKNQMKIGYVRLNVDRFRYINDSLGFETGDYFLSVIGERLKEALMDSHIIGRISGDEFGIILRDIESTDDVMRIAKQLQLSIEKPVEVKGQVHALSISLGIALYPEHALKSFELPMKAEKALESAKEKGGGGIEIYQHGAATKTLERILLENDLRKSIQLNHFSLDYQPKVNLLSGEVTGLEALVRWDHPELGRISPDKFIPIAEETKLIVPLGNWVLREACKQAMKWYNKGFTGFRVAVNMSTIQLEEPFFIEKIQSILIETNVLPELLEIELTESVLANMNQVHTIIEEIRRQGIIVSLDDFGTGYSTFSYLKDFPVDTLKIDMTFIQDLHEKEESRAIVKTIISLANTIGLNVIAEGIELKEQAEILLDYGCQEGQGYYYSRPTTPEVCEAFMEKSRIIE</sequence>
<dbReference type="Gene3D" id="3.30.450.20">
    <property type="entry name" value="PAS domain"/>
    <property type="match status" value="1"/>
</dbReference>
<dbReference type="SUPFAM" id="SSF141868">
    <property type="entry name" value="EAL domain-like"/>
    <property type="match status" value="1"/>
</dbReference>
<dbReference type="InterPro" id="IPR035919">
    <property type="entry name" value="EAL_sf"/>
</dbReference>
<feature type="domain" description="PAC" evidence="1">
    <location>
        <begin position="95"/>
        <end position="147"/>
    </location>
</feature>
<protein>
    <submittedName>
        <fullName evidence="4">Bifunctional diguanylate cyclase/phosphodiesterase</fullName>
    </submittedName>
</protein>
<accession>A0ABW4SMY3</accession>
<dbReference type="Proteomes" id="UP001597218">
    <property type="component" value="Unassembled WGS sequence"/>
</dbReference>
<dbReference type="Pfam" id="PF00990">
    <property type="entry name" value="GGDEF"/>
    <property type="match status" value="1"/>
</dbReference>
<gene>
    <name evidence="4" type="ORF">ACFSFY_17270</name>
</gene>
<dbReference type="InterPro" id="IPR035965">
    <property type="entry name" value="PAS-like_dom_sf"/>
</dbReference>
<dbReference type="InterPro" id="IPR000700">
    <property type="entry name" value="PAS-assoc_C"/>
</dbReference>
<dbReference type="PANTHER" id="PTHR44757:SF2">
    <property type="entry name" value="BIOFILM ARCHITECTURE MAINTENANCE PROTEIN MBAA"/>
    <property type="match status" value="1"/>
</dbReference>
<dbReference type="SMART" id="SM00052">
    <property type="entry name" value="EAL"/>
    <property type="match status" value="1"/>
</dbReference>
<dbReference type="InterPro" id="IPR001633">
    <property type="entry name" value="EAL_dom"/>
</dbReference>
<proteinExistence type="predicted"/>
<evidence type="ECO:0000259" key="1">
    <source>
        <dbReference type="PROSITE" id="PS50113"/>
    </source>
</evidence>
<dbReference type="CDD" id="cd01948">
    <property type="entry name" value="EAL"/>
    <property type="match status" value="1"/>
</dbReference>
<dbReference type="Pfam" id="PF08447">
    <property type="entry name" value="PAS_3"/>
    <property type="match status" value="1"/>
</dbReference>
<evidence type="ECO:0000259" key="2">
    <source>
        <dbReference type="PROSITE" id="PS50883"/>
    </source>
</evidence>
<dbReference type="NCBIfam" id="TIGR00229">
    <property type="entry name" value="sensory_box"/>
    <property type="match status" value="1"/>
</dbReference>
<evidence type="ECO:0000313" key="4">
    <source>
        <dbReference type="EMBL" id="MFD1929789.1"/>
    </source>
</evidence>
<dbReference type="InterPro" id="IPR000014">
    <property type="entry name" value="PAS"/>
</dbReference>
<reference evidence="5" key="1">
    <citation type="journal article" date="2019" name="Int. J. Syst. Evol. Microbiol.">
        <title>The Global Catalogue of Microorganisms (GCM) 10K type strain sequencing project: providing services to taxonomists for standard genome sequencing and annotation.</title>
        <authorList>
            <consortium name="The Broad Institute Genomics Platform"/>
            <consortium name="The Broad Institute Genome Sequencing Center for Infectious Disease"/>
            <person name="Wu L."/>
            <person name="Ma J."/>
        </authorList>
    </citation>
    <scope>NUCLEOTIDE SEQUENCE [LARGE SCALE GENOMIC DNA]</scope>
    <source>
        <strain evidence="5">CGMCC 4.7177</strain>
    </source>
</reference>
<dbReference type="Gene3D" id="3.20.20.450">
    <property type="entry name" value="EAL domain"/>
    <property type="match status" value="1"/>
</dbReference>
<dbReference type="InterPro" id="IPR001610">
    <property type="entry name" value="PAC"/>
</dbReference>
<dbReference type="Gene3D" id="3.30.70.270">
    <property type="match status" value="1"/>
</dbReference>
<dbReference type="PROSITE" id="PS50887">
    <property type="entry name" value="GGDEF"/>
    <property type="match status" value="1"/>
</dbReference>
<dbReference type="EMBL" id="JBHUGI010000037">
    <property type="protein sequence ID" value="MFD1929789.1"/>
    <property type="molecule type" value="Genomic_DNA"/>
</dbReference>
<dbReference type="SMART" id="SM00086">
    <property type="entry name" value="PAC"/>
    <property type="match status" value="1"/>
</dbReference>
<dbReference type="Pfam" id="PF00563">
    <property type="entry name" value="EAL"/>
    <property type="match status" value="1"/>
</dbReference>
<dbReference type="SUPFAM" id="SSF55785">
    <property type="entry name" value="PYP-like sensor domain (PAS domain)"/>
    <property type="match status" value="1"/>
</dbReference>
<feature type="domain" description="EAL" evidence="2">
    <location>
        <begin position="321"/>
        <end position="574"/>
    </location>
</feature>
<comment type="caution">
    <text evidence="4">The sequence shown here is derived from an EMBL/GenBank/DDBJ whole genome shotgun (WGS) entry which is preliminary data.</text>
</comment>
<evidence type="ECO:0000313" key="5">
    <source>
        <dbReference type="Proteomes" id="UP001597218"/>
    </source>
</evidence>
<dbReference type="CDD" id="cd01949">
    <property type="entry name" value="GGDEF"/>
    <property type="match status" value="1"/>
</dbReference>
<dbReference type="PROSITE" id="PS50113">
    <property type="entry name" value="PAC"/>
    <property type="match status" value="1"/>
</dbReference>
<dbReference type="InterPro" id="IPR052155">
    <property type="entry name" value="Biofilm_reg_signaling"/>
</dbReference>
<dbReference type="PANTHER" id="PTHR44757">
    <property type="entry name" value="DIGUANYLATE CYCLASE DGCP"/>
    <property type="match status" value="1"/>
</dbReference>
<evidence type="ECO:0000259" key="3">
    <source>
        <dbReference type="PROSITE" id="PS50887"/>
    </source>
</evidence>
<feature type="domain" description="GGDEF" evidence="3">
    <location>
        <begin position="179"/>
        <end position="312"/>
    </location>
</feature>
<dbReference type="SUPFAM" id="SSF55073">
    <property type="entry name" value="Nucleotide cyclase"/>
    <property type="match status" value="1"/>
</dbReference>
<dbReference type="SMART" id="SM00267">
    <property type="entry name" value="GGDEF"/>
    <property type="match status" value="1"/>
</dbReference>
<dbReference type="RefSeq" id="WP_381540267.1">
    <property type="nucleotide sequence ID" value="NZ_JBHUGI010000037.1"/>
</dbReference>
<dbReference type="PROSITE" id="PS50883">
    <property type="entry name" value="EAL"/>
    <property type="match status" value="1"/>
</dbReference>
<organism evidence="4 5">
    <name type="scientific">Sporosarcina siberiensis</name>
    <dbReference type="NCBI Taxonomy" id="1365606"/>
    <lineage>
        <taxon>Bacteria</taxon>
        <taxon>Bacillati</taxon>
        <taxon>Bacillota</taxon>
        <taxon>Bacilli</taxon>
        <taxon>Bacillales</taxon>
        <taxon>Caryophanaceae</taxon>
        <taxon>Sporosarcina</taxon>
    </lineage>
</organism>
<dbReference type="NCBIfam" id="TIGR00254">
    <property type="entry name" value="GGDEF"/>
    <property type="match status" value="1"/>
</dbReference>